<feature type="transmembrane region" description="Helical" evidence="3">
    <location>
        <begin position="79"/>
        <end position="98"/>
    </location>
</feature>
<dbReference type="PANTHER" id="PTHR45138">
    <property type="entry name" value="REGULATORY COMPONENTS OF SENSORY TRANSDUCTION SYSTEM"/>
    <property type="match status" value="1"/>
</dbReference>
<reference evidence="5" key="1">
    <citation type="submission" date="2024-06" db="EMBL/GenBank/DDBJ databases">
        <authorList>
            <person name="Li T."/>
            <person name="Gao R."/>
        </authorList>
    </citation>
    <scope>NUCLEOTIDE SEQUENCE</scope>
    <source>
        <strain evidence="5">ZPR3</strain>
        <plasmid evidence="5">unnamed2</plasmid>
    </source>
</reference>
<proteinExistence type="predicted"/>
<evidence type="ECO:0000313" key="5">
    <source>
        <dbReference type="EMBL" id="XBT97458.1"/>
    </source>
</evidence>
<keyword evidence="3" id="KW-1133">Transmembrane helix</keyword>
<feature type="transmembrane region" description="Helical" evidence="3">
    <location>
        <begin position="104"/>
        <end position="129"/>
    </location>
</feature>
<accession>A0AAU7S4Q6</accession>
<evidence type="ECO:0000259" key="4">
    <source>
        <dbReference type="PROSITE" id="PS50887"/>
    </source>
</evidence>
<geneLocation type="plasmid" evidence="5">
    <name>unnamed2</name>
</geneLocation>
<keyword evidence="3" id="KW-0472">Membrane</keyword>
<evidence type="ECO:0000256" key="2">
    <source>
        <dbReference type="ARBA" id="ARBA00034247"/>
    </source>
</evidence>
<dbReference type="Gene3D" id="3.30.70.270">
    <property type="match status" value="1"/>
</dbReference>
<feature type="domain" description="GGDEF" evidence="4">
    <location>
        <begin position="215"/>
        <end position="349"/>
    </location>
</feature>
<keyword evidence="5" id="KW-0614">Plasmid</keyword>
<dbReference type="RefSeq" id="WP_349962563.1">
    <property type="nucleotide sequence ID" value="NZ_CP157962.1"/>
</dbReference>
<dbReference type="AlphaFoldDB" id="A0AAU7S4Q6"/>
<gene>
    <name evidence="5" type="ORF">ABM479_29795</name>
</gene>
<keyword evidence="5" id="KW-0548">Nucleotidyltransferase</keyword>
<dbReference type="InterPro" id="IPR050469">
    <property type="entry name" value="Diguanylate_Cyclase"/>
</dbReference>
<dbReference type="Pfam" id="PF00990">
    <property type="entry name" value="GGDEF"/>
    <property type="match status" value="1"/>
</dbReference>
<protein>
    <recommendedName>
        <fullName evidence="1">diguanylate cyclase</fullName>
        <ecNumber evidence="1">2.7.7.65</ecNumber>
    </recommendedName>
</protein>
<dbReference type="NCBIfam" id="TIGR00254">
    <property type="entry name" value="GGDEF"/>
    <property type="match status" value="1"/>
</dbReference>
<dbReference type="InterPro" id="IPR043128">
    <property type="entry name" value="Rev_trsase/Diguanyl_cyclase"/>
</dbReference>
<comment type="catalytic activity">
    <reaction evidence="2">
        <text>2 GTP = 3',3'-c-di-GMP + 2 diphosphate</text>
        <dbReference type="Rhea" id="RHEA:24898"/>
        <dbReference type="ChEBI" id="CHEBI:33019"/>
        <dbReference type="ChEBI" id="CHEBI:37565"/>
        <dbReference type="ChEBI" id="CHEBI:58805"/>
        <dbReference type="EC" id="2.7.7.65"/>
    </reaction>
</comment>
<organism evidence="5">
    <name type="scientific">Rhizobium sp. ZPR3</name>
    <dbReference type="NCBI Taxonomy" id="3158967"/>
    <lineage>
        <taxon>Bacteria</taxon>
        <taxon>Pseudomonadati</taxon>
        <taxon>Pseudomonadota</taxon>
        <taxon>Alphaproteobacteria</taxon>
        <taxon>Hyphomicrobiales</taxon>
        <taxon>Rhizobiaceae</taxon>
        <taxon>Rhizobium/Agrobacterium group</taxon>
        <taxon>Rhizobium</taxon>
    </lineage>
</organism>
<sequence>MPYRRTAIIALPVILSVFVHGIIAGTILNMLLHGEFSGFNIIQWTNEQLTTCLIVTMMVVGCFYPGWKARIKALELKSVLFIALLAAIQVAISFSQWLSITSIAIIPCLIAIARLGFLWSLLVTGGFMIFSSVTQAYFYTSANSLLPPALFFPELFAHRMNTAMVAVFSIFMSDLVSQRNRLLKGAQRHAETDRLTGLHNRHYVLKAFERAAVRMPIGLVIIDIDNFKQINDRHGHHVGDEVLAAVSAKIRKLVRHKTDIAARWGGEEFLLILSDISPADLKSVCNRLVEDIGSMPLELATGPFPVTISAGATHLVNLLSRDFAQALSSADMLLYQAKRSGKNRVIFNT</sequence>
<dbReference type="FunFam" id="3.30.70.270:FF:000001">
    <property type="entry name" value="Diguanylate cyclase domain protein"/>
    <property type="match status" value="1"/>
</dbReference>
<dbReference type="GO" id="GO:0052621">
    <property type="term" value="F:diguanylate cyclase activity"/>
    <property type="evidence" value="ECO:0007669"/>
    <property type="project" value="UniProtKB-EC"/>
</dbReference>
<dbReference type="PROSITE" id="PS50887">
    <property type="entry name" value="GGDEF"/>
    <property type="match status" value="1"/>
</dbReference>
<feature type="transmembrane region" description="Helical" evidence="3">
    <location>
        <begin position="48"/>
        <end position="67"/>
    </location>
</feature>
<evidence type="ECO:0000256" key="1">
    <source>
        <dbReference type="ARBA" id="ARBA00012528"/>
    </source>
</evidence>
<evidence type="ECO:0000256" key="3">
    <source>
        <dbReference type="SAM" id="Phobius"/>
    </source>
</evidence>
<dbReference type="EC" id="2.7.7.65" evidence="1"/>
<name>A0AAU7S4Q6_9HYPH</name>
<dbReference type="PANTHER" id="PTHR45138:SF9">
    <property type="entry name" value="DIGUANYLATE CYCLASE DGCM-RELATED"/>
    <property type="match status" value="1"/>
</dbReference>
<keyword evidence="5" id="KW-0808">Transferase</keyword>
<keyword evidence="3" id="KW-0812">Transmembrane</keyword>
<dbReference type="InterPro" id="IPR029787">
    <property type="entry name" value="Nucleotide_cyclase"/>
</dbReference>
<dbReference type="CDD" id="cd01949">
    <property type="entry name" value="GGDEF"/>
    <property type="match status" value="1"/>
</dbReference>
<dbReference type="InterPro" id="IPR000160">
    <property type="entry name" value="GGDEF_dom"/>
</dbReference>
<feature type="transmembrane region" description="Helical" evidence="3">
    <location>
        <begin position="7"/>
        <end position="28"/>
    </location>
</feature>
<dbReference type="SMART" id="SM00267">
    <property type="entry name" value="GGDEF"/>
    <property type="match status" value="1"/>
</dbReference>
<dbReference type="EMBL" id="CP157962">
    <property type="protein sequence ID" value="XBT97458.1"/>
    <property type="molecule type" value="Genomic_DNA"/>
</dbReference>
<dbReference type="SUPFAM" id="SSF55073">
    <property type="entry name" value="Nucleotide cyclase"/>
    <property type="match status" value="1"/>
</dbReference>